<dbReference type="Proteomes" id="UP000822476">
    <property type="component" value="Unassembled WGS sequence"/>
</dbReference>
<dbReference type="AlphaFoldDB" id="A0A8S9YAA1"/>
<comment type="caution">
    <text evidence="2">The sequence shown here is derived from an EMBL/GenBank/DDBJ whole genome shotgun (WGS) entry which is preliminary data.</text>
</comment>
<evidence type="ECO:0000256" key="1">
    <source>
        <dbReference type="SAM" id="MobiDB-lite"/>
    </source>
</evidence>
<dbReference type="OrthoDB" id="6271643at2759"/>
<organism evidence="2 3">
    <name type="scientific">Paragonimus skrjabini miyazakii</name>
    <dbReference type="NCBI Taxonomy" id="59628"/>
    <lineage>
        <taxon>Eukaryota</taxon>
        <taxon>Metazoa</taxon>
        <taxon>Spiralia</taxon>
        <taxon>Lophotrochozoa</taxon>
        <taxon>Platyhelminthes</taxon>
        <taxon>Trematoda</taxon>
        <taxon>Digenea</taxon>
        <taxon>Plagiorchiida</taxon>
        <taxon>Troglotremata</taxon>
        <taxon>Troglotrematidae</taxon>
        <taxon>Paragonimus</taxon>
    </lineage>
</organism>
<dbReference type="EMBL" id="JTDE01021338">
    <property type="protein sequence ID" value="KAF7233066.1"/>
    <property type="molecule type" value="Genomic_DNA"/>
</dbReference>
<sequence length="455" mass="50811">MDHGLQKQRGSVEICESVAYVLTVRFFDRHQVVPVRSVVDSNNFRVPNLGFDFFPLFIRRVGCRVSTPASLSGTSHDQEYSIGNWASIMGRDAASASDLSEQLLPEVCPDEKPSHYPVDSDTKQTETELVPAESVVVASVHGALPPPLPPSPWRIQDPVPTVLLSANPAERHVMHQIALYTARKQELQAIHADLRARIWSENAEIRRIQSCIDHLLDTGGKRVQRIYDAEFAAIQYSPLAIHSQLSGHHPVRTQQNWTQIANQLNTENEEYTSSKNEASCLIDVPDGSDSSETRDEESEHDNSDSAEDKEKLVTPDDSDDSQPMTYSRLNNEEDESDKEEVVGSGETYHELSSKSASPTSLSAYLVNTRSCEEEEEEDEEDAKACEAELARTLHQLTLDNARLERLNGRYLEGIQAERNRCAELKVLVKLRGAGSYAQVLPIRNLPSWSAIPRPC</sequence>
<feature type="compositionally biased region" description="Polar residues" evidence="1">
    <location>
        <begin position="268"/>
        <end position="277"/>
    </location>
</feature>
<name>A0A8S9YAA1_9TREM</name>
<proteinExistence type="predicted"/>
<reference evidence="2" key="1">
    <citation type="submission" date="2019-07" db="EMBL/GenBank/DDBJ databases">
        <title>Annotation for the trematode Paragonimus miyazaki's.</title>
        <authorList>
            <person name="Choi Y.-J."/>
        </authorList>
    </citation>
    <scope>NUCLEOTIDE SEQUENCE</scope>
    <source>
        <strain evidence="2">Japan</strain>
    </source>
</reference>
<gene>
    <name evidence="2" type="ORF">EG68_05514</name>
</gene>
<protein>
    <submittedName>
        <fullName evidence="2">Uncharacterized protein</fullName>
    </submittedName>
</protein>
<keyword evidence="3" id="KW-1185">Reference proteome</keyword>
<feature type="region of interest" description="Disordered" evidence="1">
    <location>
        <begin position="268"/>
        <end position="359"/>
    </location>
</feature>
<accession>A0A8S9YAA1</accession>
<feature type="compositionally biased region" description="Basic and acidic residues" evidence="1">
    <location>
        <begin position="300"/>
        <end position="314"/>
    </location>
</feature>
<evidence type="ECO:0000313" key="3">
    <source>
        <dbReference type="Proteomes" id="UP000822476"/>
    </source>
</evidence>
<evidence type="ECO:0000313" key="2">
    <source>
        <dbReference type="EMBL" id="KAF7233066.1"/>
    </source>
</evidence>